<dbReference type="RefSeq" id="WP_179531963.1">
    <property type="nucleotide sequence ID" value="NZ_BAAAPP010000008.1"/>
</dbReference>
<evidence type="ECO:0000313" key="2">
    <source>
        <dbReference type="EMBL" id="NYI11247.1"/>
    </source>
</evidence>
<proteinExistence type="predicted"/>
<accession>A0A7Y9YHB0</accession>
<dbReference type="AlphaFoldDB" id="A0A7Y9YHB0"/>
<organism evidence="2 3">
    <name type="scientific">Nocardioides marinus</name>
    <dbReference type="NCBI Taxonomy" id="374514"/>
    <lineage>
        <taxon>Bacteria</taxon>
        <taxon>Bacillati</taxon>
        <taxon>Actinomycetota</taxon>
        <taxon>Actinomycetes</taxon>
        <taxon>Propionibacteriales</taxon>
        <taxon>Nocardioidaceae</taxon>
        <taxon>Nocardioides</taxon>
    </lineage>
</organism>
<feature type="transmembrane region" description="Helical" evidence="1">
    <location>
        <begin position="61"/>
        <end position="83"/>
    </location>
</feature>
<feature type="transmembrane region" description="Helical" evidence="1">
    <location>
        <begin position="20"/>
        <end position="41"/>
    </location>
</feature>
<feature type="transmembrane region" description="Helical" evidence="1">
    <location>
        <begin position="104"/>
        <end position="133"/>
    </location>
</feature>
<feature type="transmembrane region" description="Helical" evidence="1">
    <location>
        <begin position="153"/>
        <end position="186"/>
    </location>
</feature>
<keyword evidence="1" id="KW-0812">Transmembrane</keyword>
<name>A0A7Y9YHB0_9ACTN</name>
<comment type="caution">
    <text evidence="2">The sequence shown here is derived from an EMBL/GenBank/DDBJ whole genome shotgun (WGS) entry which is preliminary data.</text>
</comment>
<dbReference type="EMBL" id="JACBZI010000001">
    <property type="protein sequence ID" value="NYI11247.1"/>
    <property type="molecule type" value="Genomic_DNA"/>
</dbReference>
<feature type="transmembrane region" description="Helical" evidence="1">
    <location>
        <begin position="238"/>
        <end position="256"/>
    </location>
</feature>
<keyword evidence="1" id="KW-1133">Transmembrane helix</keyword>
<evidence type="ECO:0000313" key="3">
    <source>
        <dbReference type="Proteomes" id="UP000537326"/>
    </source>
</evidence>
<feature type="transmembrane region" description="Helical" evidence="1">
    <location>
        <begin position="198"/>
        <end position="218"/>
    </location>
</feature>
<evidence type="ECO:0000256" key="1">
    <source>
        <dbReference type="SAM" id="Phobius"/>
    </source>
</evidence>
<evidence type="ECO:0008006" key="4">
    <source>
        <dbReference type="Google" id="ProtNLM"/>
    </source>
</evidence>
<keyword evidence="1" id="KW-0472">Membrane</keyword>
<keyword evidence="3" id="KW-1185">Reference proteome</keyword>
<sequence>MSRFTAALAAEWRKLTSTALWWVLALGMAAYLAFVGAAMAFSLTVAPEGQAPPLGGLDAALTAYGVLNAVGYVFPLVVGTLLVTTEVRHKTLTQTLLAEPRRGVVLGAKLVLAAGIGLLYGLAGVVGLVAAAAPVLSAAGDGAYLGVPQVLRALLLGVLVTGLWAVLGTGFGAVVPHQVAAVVAILAFTQFVEPIGRLALGAVDGLSVVSAYLPGAAADAVVGASLFSQMGDVDLLPAWAGALVLLGYAAALALAGRLTTFARDVV</sequence>
<reference evidence="2 3" key="1">
    <citation type="submission" date="2020-07" db="EMBL/GenBank/DDBJ databases">
        <title>Sequencing the genomes of 1000 actinobacteria strains.</title>
        <authorList>
            <person name="Klenk H.-P."/>
        </authorList>
    </citation>
    <scope>NUCLEOTIDE SEQUENCE [LARGE SCALE GENOMIC DNA]</scope>
    <source>
        <strain evidence="2 3">DSM 18248</strain>
    </source>
</reference>
<protein>
    <recommendedName>
        <fullName evidence="4">ABC-2 family transporter protein</fullName>
    </recommendedName>
</protein>
<gene>
    <name evidence="2" type="ORF">BKA05_002762</name>
</gene>
<dbReference type="Proteomes" id="UP000537326">
    <property type="component" value="Unassembled WGS sequence"/>
</dbReference>